<dbReference type="Gene3D" id="3.10.310.70">
    <property type="match status" value="1"/>
</dbReference>
<dbReference type="SUPFAM" id="SSF51338">
    <property type="entry name" value="Composite domain of metallo-dependent hydrolases"/>
    <property type="match status" value="1"/>
</dbReference>
<dbReference type="InterPro" id="IPR011059">
    <property type="entry name" value="Metal-dep_hydrolase_composite"/>
</dbReference>
<comment type="caution">
    <text evidence="2">The sequence shown here is derived from an EMBL/GenBank/DDBJ whole genome shotgun (WGS) entry which is preliminary data.</text>
</comment>
<dbReference type="PANTHER" id="PTHR22642">
    <property type="entry name" value="IMIDAZOLONEPROPIONASE"/>
    <property type="match status" value="1"/>
</dbReference>
<organism evidence="2 3">
    <name type="scientific">Acanthopleuribacter pedis</name>
    <dbReference type="NCBI Taxonomy" id="442870"/>
    <lineage>
        <taxon>Bacteria</taxon>
        <taxon>Pseudomonadati</taxon>
        <taxon>Acidobacteriota</taxon>
        <taxon>Holophagae</taxon>
        <taxon>Acanthopleuribacterales</taxon>
        <taxon>Acanthopleuribacteraceae</taxon>
        <taxon>Acanthopleuribacter</taxon>
    </lineage>
</organism>
<evidence type="ECO:0000313" key="2">
    <source>
        <dbReference type="EMBL" id="MBO1317676.1"/>
    </source>
</evidence>
<dbReference type="Gene3D" id="3.20.20.140">
    <property type="entry name" value="Metal-dependent hydrolases"/>
    <property type="match status" value="1"/>
</dbReference>
<dbReference type="InterPro" id="IPR013108">
    <property type="entry name" value="Amidohydro_3"/>
</dbReference>
<evidence type="ECO:0000313" key="3">
    <source>
        <dbReference type="Proteomes" id="UP000664417"/>
    </source>
</evidence>
<reference evidence="2" key="1">
    <citation type="submission" date="2021-03" db="EMBL/GenBank/DDBJ databases">
        <authorList>
            <person name="Wang G."/>
        </authorList>
    </citation>
    <scope>NUCLEOTIDE SEQUENCE</scope>
    <source>
        <strain evidence="2">KCTC 12899</strain>
    </source>
</reference>
<keyword evidence="3" id="KW-1185">Reference proteome</keyword>
<feature type="domain" description="Amidohydrolase 3" evidence="1">
    <location>
        <begin position="282"/>
        <end position="764"/>
    </location>
</feature>
<dbReference type="PANTHER" id="PTHR22642:SF2">
    <property type="entry name" value="PROTEIN LONG AFTER FAR-RED 3"/>
    <property type="match status" value="1"/>
</dbReference>
<proteinExistence type="predicted"/>
<dbReference type="CDD" id="cd01300">
    <property type="entry name" value="YtcJ_like"/>
    <property type="match status" value="1"/>
</dbReference>
<dbReference type="Pfam" id="PF07969">
    <property type="entry name" value="Amidohydro_3"/>
    <property type="match status" value="1"/>
</dbReference>
<gene>
    <name evidence="2" type="ORF">J3U88_04320</name>
</gene>
<dbReference type="EMBL" id="JAFREP010000003">
    <property type="protein sequence ID" value="MBO1317676.1"/>
    <property type="molecule type" value="Genomic_DNA"/>
</dbReference>
<dbReference type="Proteomes" id="UP000664417">
    <property type="component" value="Unassembled WGS sequence"/>
</dbReference>
<accession>A0A8J7U3V8</accession>
<protein>
    <submittedName>
        <fullName evidence="2">Amidohydrolase family protein</fullName>
    </submittedName>
</protein>
<dbReference type="RefSeq" id="WP_207857056.1">
    <property type="nucleotide sequence ID" value="NZ_JAFREP010000003.1"/>
</dbReference>
<evidence type="ECO:0000259" key="1">
    <source>
        <dbReference type="Pfam" id="PF07969"/>
    </source>
</evidence>
<dbReference type="Gene3D" id="2.30.40.10">
    <property type="entry name" value="Urease, subunit C, domain 1"/>
    <property type="match status" value="1"/>
</dbReference>
<sequence length="765" mass="82194">MGRWIWVFLLMQSVWAATDLVIPWATNNAEFRSTIVVNNLNTQTVTVSLQSTRPDGESHQVTLSLEPLSQAVLDPRDAFPTLGDGPGQAVRIQSEQDGIRAGFVVRGTASGSGDSPGQTNAIAASVASRILLFAYTPSTADQFSAPVVVNGNSETATVTFYAYQNGSRFQADPVTVAPGFTPYTTLVRGLFPNLQGDLFLVAESDLPLIGSVFIFNSQREPAMAAAEPLSTVPNPQAKADLVFRNGLVYAATNHQAVAVLDGKIAFLGSDADVAGWIGPNTRVIDLAGKMLLPGFIDNHNHVGEGGEVGCFPERGMTLAAQARVLTDCAGTLNDGQWVIGYGGDFLLEAEAMETDRFPLEVLDAIFPNNPAIIMDYTSHAMFVNSRALAAVGFDANTPHPAGGIIMKDEEGNPTGILMDNAGDVVMEAAVNSLAGRFDLFYQGILNGLAIASENGITTIGDGRTYWRRGMFEAWQSVEKNGDLSARVSLRPWIYPELNRDEQRPFLRTAFQNDINQLLIVNQVKMYIDGIAEYGTCRVIQPFVSTYFPGFPNGLNYINDAAMVTWLRELQSLGYGAHIHAIGDLGIREAMNAIEVVRGEGSALKYNLTHLTIMDPAEVPRFAALNVDADIQVAHASFSHQERASGLDEILGAQRTAEVLFHPVKELSAAGANVVLSSDWTVNPVSPMIAISYTVEEGSLTLRQAINAYTINAAKALGLDGITGSLEVGKSADFAIMGADLTQLSPAQIREAKVAMTVLQGRIVHQ</sequence>
<dbReference type="InterPro" id="IPR033932">
    <property type="entry name" value="YtcJ-like"/>
</dbReference>
<dbReference type="SUPFAM" id="SSF51556">
    <property type="entry name" value="Metallo-dependent hydrolases"/>
    <property type="match status" value="1"/>
</dbReference>
<dbReference type="GO" id="GO:0016810">
    <property type="term" value="F:hydrolase activity, acting on carbon-nitrogen (but not peptide) bonds"/>
    <property type="evidence" value="ECO:0007669"/>
    <property type="project" value="InterPro"/>
</dbReference>
<dbReference type="InterPro" id="IPR032466">
    <property type="entry name" value="Metal_Hydrolase"/>
</dbReference>
<dbReference type="AlphaFoldDB" id="A0A8J7U3V8"/>
<name>A0A8J7U3V8_9BACT</name>